<dbReference type="Proteomes" id="UP000631114">
    <property type="component" value="Unassembled WGS sequence"/>
</dbReference>
<dbReference type="InterPro" id="IPR015943">
    <property type="entry name" value="WD40/YVTN_repeat-like_dom_sf"/>
</dbReference>
<proteinExistence type="predicted"/>
<protein>
    <submittedName>
        <fullName evidence="1">Uncharacterized protein</fullName>
    </submittedName>
</protein>
<organism evidence="1 2">
    <name type="scientific">Coptis chinensis</name>
    <dbReference type="NCBI Taxonomy" id="261450"/>
    <lineage>
        <taxon>Eukaryota</taxon>
        <taxon>Viridiplantae</taxon>
        <taxon>Streptophyta</taxon>
        <taxon>Embryophyta</taxon>
        <taxon>Tracheophyta</taxon>
        <taxon>Spermatophyta</taxon>
        <taxon>Magnoliopsida</taxon>
        <taxon>Ranunculales</taxon>
        <taxon>Ranunculaceae</taxon>
        <taxon>Coptidoideae</taxon>
        <taxon>Coptis</taxon>
    </lineage>
</organism>
<reference evidence="1 2" key="1">
    <citation type="submission" date="2020-10" db="EMBL/GenBank/DDBJ databases">
        <title>The Coptis chinensis genome and diversification of protoberbering-type alkaloids.</title>
        <authorList>
            <person name="Wang B."/>
            <person name="Shu S."/>
            <person name="Song C."/>
            <person name="Liu Y."/>
        </authorList>
    </citation>
    <scope>NUCLEOTIDE SEQUENCE [LARGE SCALE GENOMIC DNA]</scope>
    <source>
        <strain evidence="1">HL-2020</strain>
        <tissue evidence="1">Leaf</tissue>
    </source>
</reference>
<dbReference type="AlphaFoldDB" id="A0A835HPF0"/>
<dbReference type="EMBL" id="JADFTS010000006">
    <property type="protein sequence ID" value="KAF9601932.1"/>
    <property type="molecule type" value="Genomic_DNA"/>
</dbReference>
<dbReference type="OrthoDB" id="538223at2759"/>
<sequence>MFSARFGGDTATWQLIVTRRSLALNHLSPPIKGGSGKFALTAWSLDGRNLACGSMDGTISVFDERKLNSYTTLRATLCLLGLAYSPIHPRVLYSASMMHTYICMMQKGRAWLELCRDQVTGPVQLWDLSMRAVLSGTMSSHKDQVWGWHFVHREDRVGFERVDDKSISLYDYS</sequence>
<dbReference type="Gene3D" id="2.130.10.10">
    <property type="entry name" value="YVTN repeat-like/Quinoprotein amine dehydrogenase"/>
    <property type="match status" value="1"/>
</dbReference>
<accession>A0A835HPF0</accession>
<evidence type="ECO:0000313" key="2">
    <source>
        <dbReference type="Proteomes" id="UP000631114"/>
    </source>
</evidence>
<dbReference type="SUPFAM" id="SSF50960">
    <property type="entry name" value="TolB, C-terminal domain"/>
    <property type="match status" value="1"/>
</dbReference>
<comment type="caution">
    <text evidence="1">The sequence shown here is derived from an EMBL/GenBank/DDBJ whole genome shotgun (WGS) entry which is preliminary data.</text>
</comment>
<name>A0A835HPF0_9MAGN</name>
<keyword evidence="2" id="KW-1185">Reference proteome</keyword>
<gene>
    <name evidence="1" type="ORF">IFM89_024266</name>
</gene>
<evidence type="ECO:0000313" key="1">
    <source>
        <dbReference type="EMBL" id="KAF9601932.1"/>
    </source>
</evidence>